<dbReference type="InterPro" id="IPR017730">
    <property type="entry name" value="Chaperonin_ClpB"/>
</dbReference>
<dbReference type="PROSITE" id="PS00871">
    <property type="entry name" value="CLPAB_2"/>
    <property type="match status" value="1"/>
</dbReference>
<evidence type="ECO:0000256" key="4">
    <source>
        <dbReference type="ARBA" id="ARBA00022741"/>
    </source>
</evidence>
<keyword evidence="8 11" id="KW-0143">Chaperone</keyword>
<dbReference type="InterPro" id="IPR001270">
    <property type="entry name" value="ClpA/B"/>
</dbReference>
<keyword evidence="15" id="KW-1185">Reference proteome</keyword>
<protein>
    <recommendedName>
        <fullName evidence="12">Chaperone protein ClpB</fullName>
    </recommendedName>
</protein>
<evidence type="ECO:0000256" key="2">
    <source>
        <dbReference type="ARBA" id="ARBA00008675"/>
    </source>
</evidence>
<dbReference type="Pfam" id="PF10431">
    <property type="entry name" value="ClpB_D2-small"/>
    <property type="match status" value="1"/>
</dbReference>
<dbReference type="FunFam" id="3.40.50.300:FF:000010">
    <property type="entry name" value="Chaperone clpB 1, putative"/>
    <property type="match status" value="1"/>
</dbReference>
<keyword evidence="12" id="KW-0963">Cytoplasm</keyword>
<dbReference type="InterPro" id="IPR003593">
    <property type="entry name" value="AAA+_ATPase"/>
</dbReference>
<accession>A0A856MJK4</accession>
<evidence type="ECO:0000256" key="11">
    <source>
        <dbReference type="RuleBase" id="RU004432"/>
    </source>
</evidence>
<dbReference type="InterPro" id="IPR041546">
    <property type="entry name" value="ClpA/ClpB_AAA_lid"/>
</dbReference>
<dbReference type="GO" id="GO:0034605">
    <property type="term" value="P:cellular response to heat"/>
    <property type="evidence" value="ECO:0007669"/>
    <property type="project" value="TreeGrafter"/>
</dbReference>
<dbReference type="Pfam" id="PF17871">
    <property type="entry name" value="AAA_lid_9"/>
    <property type="match status" value="1"/>
</dbReference>
<dbReference type="Proteomes" id="UP000503129">
    <property type="component" value="Chromosome"/>
</dbReference>
<proteinExistence type="inferred from homology"/>
<evidence type="ECO:0000256" key="12">
    <source>
        <dbReference type="RuleBase" id="RU362034"/>
    </source>
</evidence>
<dbReference type="InterPro" id="IPR004176">
    <property type="entry name" value="Clp_R_N"/>
</dbReference>
<dbReference type="Gene3D" id="3.40.50.300">
    <property type="entry name" value="P-loop containing nucleotide triphosphate hydrolases"/>
    <property type="match status" value="3"/>
</dbReference>
<dbReference type="Gene3D" id="1.10.1780.10">
    <property type="entry name" value="Clp, N-terminal domain"/>
    <property type="match status" value="1"/>
</dbReference>
<dbReference type="PANTHER" id="PTHR11638:SF18">
    <property type="entry name" value="HEAT SHOCK PROTEIN 104"/>
    <property type="match status" value="1"/>
</dbReference>
<dbReference type="PROSITE" id="PS51903">
    <property type="entry name" value="CLP_R"/>
    <property type="match status" value="1"/>
</dbReference>
<reference evidence="14 15" key="1">
    <citation type="submission" date="2018-06" db="EMBL/GenBank/DDBJ databases">
        <title>Comparative genomics of Brasilonema spp. strains.</title>
        <authorList>
            <person name="Alvarenga D.O."/>
            <person name="Fiore M.F."/>
            <person name="Varani A.M."/>
        </authorList>
    </citation>
    <scope>NUCLEOTIDE SEQUENCE [LARGE SCALE GENOMIC DNA]</scope>
    <source>
        <strain evidence="14 15">CENA114</strain>
    </source>
</reference>
<evidence type="ECO:0000256" key="6">
    <source>
        <dbReference type="ARBA" id="ARBA00023016"/>
    </source>
</evidence>
<dbReference type="GO" id="GO:0005737">
    <property type="term" value="C:cytoplasm"/>
    <property type="evidence" value="ECO:0007669"/>
    <property type="project" value="UniProtKB-SubCell"/>
</dbReference>
<evidence type="ECO:0000256" key="10">
    <source>
        <dbReference type="PROSITE-ProRule" id="PRU01251"/>
    </source>
</evidence>
<sequence>MQPTNPNQFTEKAWEAIAHTPDIAKQYQQQQIESEHLMKALLDQEGLANGVFTKAGVNLQKLRDKSEEFIQTQPKVSGSSSSVYLGRSLDTLLDRADGYRKELQDEYISIEHLLLGYAKDDRFGKKLYQEFGLDESKLKNIIKQIRGSQKVTDQNPEGKYQSLEKYGRDLTEAARQGKLDPVIGRDDEIRRTIQILSRRTKNNPVLIGEPGVGKTAIAEGLAQRIIAGDVPQSLKDRKLIGLDMGALIAGAKFRGEFEERLKAVLKEVTESNGNIVLFIDEIHTVVGAGATQGAMDAGNLLKPMLARGELRCIGATTLDEYRKYIEKDAALERRFQQVYVDQPSVEDTISILRGLKERYEVHHGVKISDSSLVAAATLSSRYISDRFLPDKAIDLVDEAAARLKMEITSKPEELDEIDRKILQLEMEKLSLQKESNSASRERLERLDKELADLKEDQRTLNTQWQSEKDIITKIQSVKEEIDRVNLEVQQAERDYDLNRAAELKYGKLTSLHRDLEAVETELAQAQRSGKSLLREEVTEADIAEVISKWTGIPISKLVESEKERLLHLEDELHHRVIGQEEAVSAVADAIQRSRAGLADPNRPIASFVFLGPTGVGKTELAKALASYMFDTEEALVRIDMSEYMEKHAVSRLIGAPPGYVGYDEGGQLTEAIRRRPYAVILFDEIEKAHPDVFNIFLQILDDGRVTDAQGHTVDFKNTVIIMTSNIGSQYILDVSGDDSRYDEMRHRVMEAMRNSFRPEFLNRIDEIIIFHSLQKQELRRIVQLQVGRLQQRLSDTSGGLRQRKMSLKLSDAALDFLADVGYDPVFGARPLKRAIQRELETQIAKAILRGEFNDGDTIFVDIENERLAFKRLPVQVFTA</sequence>
<dbReference type="InterPro" id="IPR003959">
    <property type="entry name" value="ATPase_AAA_core"/>
</dbReference>
<dbReference type="SMART" id="SM00382">
    <property type="entry name" value="AAA"/>
    <property type="match status" value="2"/>
</dbReference>
<feature type="domain" description="Clp R" evidence="13">
    <location>
        <begin position="6"/>
        <end position="148"/>
    </location>
</feature>
<dbReference type="InterPro" id="IPR036628">
    <property type="entry name" value="Clp_N_dom_sf"/>
</dbReference>
<dbReference type="FunFam" id="3.40.50.300:FF:000120">
    <property type="entry name" value="ATP-dependent chaperone ClpB"/>
    <property type="match status" value="1"/>
</dbReference>
<dbReference type="RefSeq" id="WP_169266995.1">
    <property type="nucleotide sequence ID" value="NZ_CAWOXK010000001.1"/>
</dbReference>
<comment type="similarity">
    <text evidence="2 11">Belongs to the ClpA/ClpB family.</text>
</comment>
<evidence type="ECO:0000313" key="15">
    <source>
        <dbReference type="Proteomes" id="UP000503129"/>
    </source>
</evidence>
<keyword evidence="5 11" id="KW-0067">ATP-binding</keyword>
<dbReference type="FunFam" id="3.40.50.300:FF:000025">
    <property type="entry name" value="ATP-dependent Clp protease subunit"/>
    <property type="match status" value="1"/>
</dbReference>
<dbReference type="EMBL" id="CP030118">
    <property type="protein sequence ID" value="QDL10868.1"/>
    <property type="molecule type" value="Genomic_DNA"/>
</dbReference>
<evidence type="ECO:0000313" key="14">
    <source>
        <dbReference type="EMBL" id="QDL10868.1"/>
    </source>
</evidence>
<dbReference type="Gene3D" id="1.10.8.60">
    <property type="match status" value="1"/>
</dbReference>
<dbReference type="GO" id="GO:0005524">
    <property type="term" value="F:ATP binding"/>
    <property type="evidence" value="ECO:0007669"/>
    <property type="project" value="UniProtKB-UniRule"/>
</dbReference>
<dbReference type="SMART" id="SM01086">
    <property type="entry name" value="ClpB_D2-small"/>
    <property type="match status" value="1"/>
</dbReference>
<dbReference type="Pfam" id="PF02861">
    <property type="entry name" value="Clp_N"/>
    <property type="match status" value="1"/>
</dbReference>
<dbReference type="SUPFAM" id="SSF52540">
    <property type="entry name" value="P-loop containing nucleoside triphosphate hydrolases"/>
    <property type="match status" value="2"/>
</dbReference>
<evidence type="ECO:0000256" key="5">
    <source>
        <dbReference type="ARBA" id="ARBA00022840"/>
    </source>
</evidence>
<keyword evidence="3 10" id="KW-0677">Repeat</keyword>
<keyword evidence="4 11" id="KW-0547">Nucleotide-binding</keyword>
<dbReference type="InterPro" id="IPR050130">
    <property type="entry name" value="ClpA_ClpB"/>
</dbReference>
<comment type="subcellular location">
    <subcellularLocation>
        <location evidence="1 12">Cytoplasm</location>
    </subcellularLocation>
</comment>
<dbReference type="InterPro" id="IPR027417">
    <property type="entry name" value="P-loop_NTPase"/>
</dbReference>
<dbReference type="InterPro" id="IPR018368">
    <property type="entry name" value="ClpA/B_CS1"/>
</dbReference>
<comment type="subunit">
    <text evidence="9">Homohexamer. The oligomerization is ATP-dependent.</text>
</comment>
<evidence type="ECO:0000256" key="8">
    <source>
        <dbReference type="ARBA" id="ARBA00023186"/>
    </source>
</evidence>
<dbReference type="CDD" id="cd00009">
    <property type="entry name" value="AAA"/>
    <property type="match status" value="1"/>
</dbReference>
<comment type="function">
    <text evidence="12">Part of a stress-induced multi-chaperone system, it is involved in the recovery of the cell from heat-induced damage, in cooperation with DnaK, DnaJ and GrpE.</text>
</comment>
<dbReference type="InterPro" id="IPR028299">
    <property type="entry name" value="ClpA/B_CS2"/>
</dbReference>
<dbReference type="GO" id="GO:0016887">
    <property type="term" value="F:ATP hydrolysis activity"/>
    <property type="evidence" value="ECO:0007669"/>
    <property type="project" value="InterPro"/>
</dbReference>
<dbReference type="GO" id="GO:0042026">
    <property type="term" value="P:protein refolding"/>
    <property type="evidence" value="ECO:0007669"/>
    <property type="project" value="UniProtKB-UniRule"/>
</dbReference>
<dbReference type="Pfam" id="PF00004">
    <property type="entry name" value="AAA"/>
    <property type="match status" value="1"/>
</dbReference>
<gene>
    <name evidence="12 14" type="primary">clpB</name>
    <name evidence="14" type="ORF">DP114_25830</name>
</gene>
<evidence type="ECO:0000256" key="3">
    <source>
        <dbReference type="ARBA" id="ARBA00022737"/>
    </source>
</evidence>
<dbReference type="PROSITE" id="PS00870">
    <property type="entry name" value="CLPAB_1"/>
    <property type="match status" value="1"/>
</dbReference>
<feature type="coiled-coil region" evidence="12">
    <location>
        <begin position="414"/>
        <end position="535"/>
    </location>
</feature>
<evidence type="ECO:0000256" key="7">
    <source>
        <dbReference type="ARBA" id="ARBA00023054"/>
    </source>
</evidence>
<evidence type="ECO:0000256" key="1">
    <source>
        <dbReference type="ARBA" id="ARBA00004496"/>
    </source>
</evidence>
<dbReference type="Pfam" id="PF07724">
    <property type="entry name" value="AAA_2"/>
    <property type="match status" value="1"/>
</dbReference>
<organism evidence="14 15">
    <name type="scientific">Brasilonema sennae CENA114</name>
    <dbReference type="NCBI Taxonomy" id="415709"/>
    <lineage>
        <taxon>Bacteria</taxon>
        <taxon>Bacillati</taxon>
        <taxon>Cyanobacteriota</taxon>
        <taxon>Cyanophyceae</taxon>
        <taxon>Nostocales</taxon>
        <taxon>Scytonemataceae</taxon>
        <taxon>Brasilonema</taxon>
        <taxon>Bromeliae group (in: Brasilonema)</taxon>
    </lineage>
</organism>
<dbReference type="KEGG" id="bsen:DP114_25830"/>
<comment type="subunit">
    <text evidence="12">Homohexamer; The oligomerization is ATP-dependent.</text>
</comment>
<evidence type="ECO:0000256" key="9">
    <source>
        <dbReference type="ARBA" id="ARBA00026057"/>
    </source>
</evidence>
<dbReference type="NCBIfam" id="TIGR03346">
    <property type="entry name" value="chaperone_ClpB"/>
    <property type="match status" value="1"/>
</dbReference>
<keyword evidence="6 12" id="KW-0346">Stress response</keyword>
<dbReference type="CDD" id="cd19499">
    <property type="entry name" value="RecA-like_ClpB_Hsp104-like"/>
    <property type="match status" value="1"/>
</dbReference>
<name>A0A856MJK4_9CYAN</name>
<dbReference type="AlphaFoldDB" id="A0A856MJK4"/>
<dbReference type="PANTHER" id="PTHR11638">
    <property type="entry name" value="ATP-DEPENDENT CLP PROTEASE"/>
    <property type="match status" value="1"/>
</dbReference>
<dbReference type="SUPFAM" id="SSF81923">
    <property type="entry name" value="Double Clp-N motif"/>
    <property type="match status" value="1"/>
</dbReference>
<dbReference type="FunFam" id="1.10.8.60:FF:000017">
    <property type="entry name" value="ATP-dependent chaperone ClpB"/>
    <property type="match status" value="1"/>
</dbReference>
<dbReference type="PRINTS" id="PR00300">
    <property type="entry name" value="CLPPROTEASEA"/>
</dbReference>
<dbReference type="InterPro" id="IPR019489">
    <property type="entry name" value="Clp_ATPase_C"/>
</dbReference>
<evidence type="ECO:0000259" key="13">
    <source>
        <dbReference type="PROSITE" id="PS51903"/>
    </source>
</evidence>
<keyword evidence="7 12" id="KW-0175">Coiled coil</keyword>